<organism evidence="2 3">
    <name type="scientific">Symbiodinium pilosum</name>
    <name type="common">Dinoflagellate</name>
    <dbReference type="NCBI Taxonomy" id="2952"/>
    <lineage>
        <taxon>Eukaryota</taxon>
        <taxon>Sar</taxon>
        <taxon>Alveolata</taxon>
        <taxon>Dinophyceae</taxon>
        <taxon>Suessiales</taxon>
        <taxon>Symbiodiniaceae</taxon>
        <taxon>Symbiodinium</taxon>
    </lineage>
</organism>
<keyword evidence="1" id="KW-0175">Coiled coil</keyword>
<dbReference type="EMBL" id="CAJNIZ010047566">
    <property type="protein sequence ID" value="CAE7770771.1"/>
    <property type="molecule type" value="Genomic_DNA"/>
</dbReference>
<gene>
    <name evidence="2" type="ORF">SPIL2461_LOCUS22703</name>
</gene>
<evidence type="ECO:0000313" key="3">
    <source>
        <dbReference type="Proteomes" id="UP000649617"/>
    </source>
</evidence>
<keyword evidence="3" id="KW-1185">Reference proteome</keyword>
<sequence length="417" mass="45793">MPALTSSHGCGCGNSHPTEPVKQELSGAALPAKTELAVNALQVVQEANERVEHAQQALRAAALRHPKGTFQLRMQAHAMALEAQRAANTHLQECLALEEAEEDAVRGSHCVPTVKQEPQWESDSDDSLGSLVPDVPDWKLKPSPDHFIPAPRTSCKAEPLVPCGPAPDAVSVRRKPCKNEFTLQREASKTERLASCRNTPPARRALENCPTLPLRRTCKIEPTTSPRARSTISGRLSYFSPPVVRPSCKSEPSTMLGRQCKVEPSAAWSTASAAAMVPAEEDEDDLCFCHGQISRQFRSPPHCGQPLNTLLEDLLSEKVFPLDVTPLVAVEDENKIWVVCGNRRLFVLRQYSQQVRDANGQIDVPVYVHKKTSSNPLPSSLFAKYVEASSTRKDGGWPSFFPKQGAWGCKKQDRDNS</sequence>
<proteinExistence type="predicted"/>
<comment type="caution">
    <text evidence="2">The sequence shown here is derived from an EMBL/GenBank/DDBJ whole genome shotgun (WGS) entry which is preliminary data.</text>
</comment>
<dbReference type="AlphaFoldDB" id="A0A812Y8V5"/>
<protein>
    <submittedName>
        <fullName evidence="2">Uncharacterized protein</fullName>
    </submittedName>
</protein>
<evidence type="ECO:0000256" key="1">
    <source>
        <dbReference type="SAM" id="Coils"/>
    </source>
</evidence>
<dbReference type="OrthoDB" id="407206at2759"/>
<dbReference type="Proteomes" id="UP000649617">
    <property type="component" value="Unassembled WGS sequence"/>
</dbReference>
<accession>A0A812Y8V5</accession>
<feature type="coiled-coil region" evidence="1">
    <location>
        <begin position="37"/>
        <end position="64"/>
    </location>
</feature>
<name>A0A812Y8V5_SYMPI</name>
<evidence type="ECO:0000313" key="2">
    <source>
        <dbReference type="EMBL" id="CAE7770771.1"/>
    </source>
</evidence>
<reference evidence="2" key="1">
    <citation type="submission" date="2021-02" db="EMBL/GenBank/DDBJ databases">
        <authorList>
            <person name="Dougan E. K."/>
            <person name="Rhodes N."/>
            <person name="Thang M."/>
            <person name="Chan C."/>
        </authorList>
    </citation>
    <scope>NUCLEOTIDE SEQUENCE</scope>
</reference>